<dbReference type="Proteomes" id="UP000305888">
    <property type="component" value="Chromosome"/>
</dbReference>
<evidence type="ECO:0000256" key="7">
    <source>
        <dbReference type="ARBA" id="ARBA00023204"/>
    </source>
</evidence>
<organism evidence="11 12">
    <name type="scientific">Paroceanicella profunda</name>
    <dbReference type="NCBI Taxonomy" id="2579971"/>
    <lineage>
        <taxon>Bacteria</taxon>
        <taxon>Pseudomonadati</taxon>
        <taxon>Pseudomonadota</taxon>
        <taxon>Alphaproteobacteria</taxon>
        <taxon>Rhodobacterales</taxon>
        <taxon>Paracoccaceae</taxon>
        <taxon>Paroceanicella</taxon>
    </lineage>
</organism>
<accession>A0A5B8FQ64</accession>
<evidence type="ECO:0000256" key="8">
    <source>
        <dbReference type="ARBA" id="ARBA00033408"/>
    </source>
</evidence>
<evidence type="ECO:0000256" key="2">
    <source>
        <dbReference type="ARBA" id="ARBA00009441"/>
    </source>
</evidence>
<dbReference type="GO" id="GO:0009432">
    <property type="term" value="P:SOS response"/>
    <property type="evidence" value="ECO:0007669"/>
    <property type="project" value="UniProtKB-ARBA"/>
</dbReference>
<dbReference type="KEGG" id="ppru:FDP22_01010"/>
<dbReference type="FunFam" id="3.40.50.300:FF:000319">
    <property type="entry name" value="DNA repair protein RecN"/>
    <property type="match status" value="1"/>
</dbReference>
<dbReference type="InterPro" id="IPR004604">
    <property type="entry name" value="DNA_recomb/repair_RecN"/>
</dbReference>
<evidence type="ECO:0000259" key="10">
    <source>
        <dbReference type="Pfam" id="PF02463"/>
    </source>
</evidence>
<dbReference type="GO" id="GO:0043590">
    <property type="term" value="C:bacterial nucleoid"/>
    <property type="evidence" value="ECO:0007669"/>
    <property type="project" value="TreeGrafter"/>
</dbReference>
<dbReference type="GO" id="GO:0005524">
    <property type="term" value="F:ATP binding"/>
    <property type="evidence" value="ECO:0007669"/>
    <property type="project" value="UniProtKB-KW"/>
</dbReference>
<evidence type="ECO:0000256" key="3">
    <source>
        <dbReference type="ARBA" id="ARBA00021315"/>
    </source>
</evidence>
<keyword evidence="7 9" id="KW-0234">DNA repair</keyword>
<evidence type="ECO:0000256" key="4">
    <source>
        <dbReference type="ARBA" id="ARBA00022741"/>
    </source>
</evidence>
<dbReference type="SUPFAM" id="SSF52540">
    <property type="entry name" value="P-loop containing nucleoside triphosphate hydrolases"/>
    <property type="match status" value="2"/>
</dbReference>
<evidence type="ECO:0000313" key="12">
    <source>
        <dbReference type="Proteomes" id="UP000305888"/>
    </source>
</evidence>
<protein>
    <recommendedName>
        <fullName evidence="3 9">DNA repair protein RecN</fullName>
    </recommendedName>
    <alternativeName>
        <fullName evidence="8 9">Recombination protein N</fullName>
    </alternativeName>
</protein>
<dbReference type="FunFam" id="3.40.50.300:FF:000356">
    <property type="entry name" value="DNA repair protein RecN"/>
    <property type="match status" value="1"/>
</dbReference>
<evidence type="ECO:0000313" key="11">
    <source>
        <dbReference type="EMBL" id="QDL90495.1"/>
    </source>
</evidence>
<name>A0A5B8FQ64_9RHOB</name>
<dbReference type="Gene3D" id="3.40.50.300">
    <property type="entry name" value="P-loop containing nucleotide triphosphate hydrolases"/>
    <property type="match status" value="2"/>
</dbReference>
<dbReference type="NCBIfam" id="TIGR00634">
    <property type="entry name" value="recN"/>
    <property type="match status" value="1"/>
</dbReference>
<evidence type="ECO:0000256" key="5">
    <source>
        <dbReference type="ARBA" id="ARBA00022763"/>
    </source>
</evidence>
<keyword evidence="6" id="KW-0067">ATP-binding</keyword>
<comment type="similarity">
    <text evidence="2 9">Belongs to the RecN family.</text>
</comment>
<dbReference type="RefSeq" id="WP_138577140.1">
    <property type="nucleotide sequence ID" value="NZ_CP040818.1"/>
</dbReference>
<dbReference type="InterPro" id="IPR003395">
    <property type="entry name" value="RecF/RecN/SMC_N"/>
</dbReference>
<sequence>MLHGLTIRDIVLIEALDLAFRPGLNVLTGETGAGKSILLDALGFALGGRGRGSLLREGAASGSVTAEFDLPEGHAAHGILAEAGLPGGDELILRRQIDSAGRSRAFVNDARCGAEVLRALADTLIEIHGQQDDRGLLDPRNHRSLLDLHAGAGPLVEETRAAWRAASAARRALAEARAAQESAAADADFLRHAVAELAEFDPQPGEDEALDIARRRMQAAERIREDVARAAEALGPAGAEGLMGDASRWLSGAADGAEGGLDEALDALERALTELGEAQQGVERALGNLDFRPEDLETTEERLFALRGLARKHRVLPDQLPDLAEALAARLEVIDGGAESLAKLERAVSEAEALYDTRAAALSALRAEAAGRLDREIVAELAPLKLDRARFATAISAAEPGPEGRDEVIFTVSTNPGTAPGPLNRIASGGELSRFLLALKVCLAARSGGLPMVFDEIDRGVGGATAAAVGRRLETLAQGGQVMVVTHSPQVAARGAHHWRIRKSVEGGQTRTAVEKLDEAERGTEIARMLSGETVTPEALAAARALIES</sequence>
<dbReference type="OrthoDB" id="9806954at2"/>
<evidence type="ECO:0000256" key="6">
    <source>
        <dbReference type="ARBA" id="ARBA00022840"/>
    </source>
</evidence>
<comment type="function">
    <text evidence="1 9">May be involved in recombinational repair of damaged DNA.</text>
</comment>
<dbReference type="InterPro" id="IPR027417">
    <property type="entry name" value="P-loop_NTPase"/>
</dbReference>
<dbReference type="GO" id="GO:0006281">
    <property type="term" value="P:DNA repair"/>
    <property type="evidence" value="ECO:0007669"/>
    <property type="project" value="UniProtKB-KW"/>
</dbReference>
<feature type="domain" description="RecF/RecN/SMC N-terminal" evidence="10">
    <location>
        <begin position="14"/>
        <end position="503"/>
    </location>
</feature>
<gene>
    <name evidence="11" type="primary">recN</name>
    <name evidence="11" type="ORF">FDP22_01010</name>
</gene>
<evidence type="ECO:0000256" key="1">
    <source>
        <dbReference type="ARBA" id="ARBA00003618"/>
    </source>
</evidence>
<reference evidence="11 12" key="1">
    <citation type="submission" date="2019-06" db="EMBL/GenBank/DDBJ databases">
        <title>Genome sequence of Rhodobacteraceae bacterium D4M1.</title>
        <authorList>
            <person name="Cao J."/>
        </authorList>
    </citation>
    <scope>NUCLEOTIDE SEQUENCE [LARGE SCALE GENOMIC DNA]</scope>
    <source>
        <strain evidence="11 12">D4M1</strain>
    </source>
</reference>
<dbReference type="PANTHER" id="PTHR11059:SF0">
    <property type="entry name" value="DNA REPAIR PROTEIN RECN"/>
    <property type="match status" value="1"/>
</dbReference>
<dbReference type="PIRSF" id="PIRSF003128">
    <property type="entry name" value="RecN"/>
    <property type="match status" value="1"/>
</dbReference>
<keyword evidence="12" id="KW-1185">Reference proteome</keyword>
<keyword evidence="5 9" id="KW-0227">DNA damage</keyword>
<dbReference type="AlphaFoldDB" id="A0A5B8FQ64"/>
<evidence type="ECO:0000256" key="9">
    <source>
        <dbReference type="PIRNR" id="PIRNR003128"/>
    </source>
</evidence>
<dbReference type="PANTHER" id="PTHR11059">
    <property type="entry name" value="DNA REPAIR PROTEIN RECN"/>
    <property type="match status" value="1"/>
</dbReference>
<dbReference type="EMBL" id="CP040818">
    <property type="protein sequence ID" value="QDL90495.1"/>
    <property type="molecule type" value="Genomic_DNA"/>
</dbReference>
<dbReference type="GO" id="GO:0006310">
    <property type="term" value="P:DNA recombination"/>
    <property type="evidence" value="ECO:0007669"/>
    <property type="project" value="InterPro"/>
</dbReference>
<keyword evidence="4" id="KW-0547">Nucleotide-binding</keyword>
<proteinExistence type="inferred from homology"/>
<dbReference type="Pfam" id="PF02463">
    <property type="entry name" value="SMC_N"/>
    <property type="match status" value="1"/>
</dbReference>
<dbReference type="CDD" id="cd03241">
    <property type="entry name" value="ABC_RecN"/>
    <property type="match status" value="2"/>
</dbReference>